<protein>
    <submittedName>
        <fullName evidence="1">Uncharacterized protein</fullName>
    </submittedName>
</protein>
<reference evidence="1 2" key="1">
    <citation type="journal article" date="2024" name="Nat. Commun.">
        <title>Phylogenomics reveals the evolutionary origins of lichenization in chlorophyte algae.</title>
        <authorList>
            <person name="Puginier C."/>
            <person name="Libourel C."/>
            <person name="Otte J."/>
            <person name="Skaloud P."/>
            <person name="Haon M."/>
            <person name="Grisel S."/>
            <person name="Petersen M."/>
            <person name="Berrin J.G."/>
            <person name="Delaux P.M."/>
            <person name="Dal Grande F."/>
            <person name="Keller J."/>
        </authorList>
    </citation>
    <scope>NUCLEOTIDE SEQUENCE [LARGE SCALE GENOMIC DNA]</scope>
    <source>
        <strain evidence="1 2">SAG 2043</strain>
    </source>
</reference>
<keyword evidence="2" id="KW-1185">Reference proteome</keyword>
<proteinExistence type="predicted"/>
<dbReference type="Proteomes" id="UP001489004">
    <property type="component" value="Unassembled WGS sequence"/>
</dbReference>
<evidence type="ECO:0000313" key="2">
    <source>
        <dbReference type="Proteomes" id="UP001489004"/>
    </source>
</evidence>
<name>A0AAW1QAM4_9CHLO</name>
<gene>
    <name evidence="1" type="ORF">WJX72_008994</name>
</gene>
<sequence>MDGNRQAPPPAEHSPVTAGLLDLALPDLLAASDGVLRSWPTEYYRSNGKVLLLRVLSHFTEQCLLWVEAQADAGAVESAQQLRDDDQQDDVPDAVMAVARIVSAGRMSEAALQTERWGSEHPALQQWRKRTADATRKPIFEALQRCNTGG</sequence>
<organism evidence="1 2">
    <name type="scientific">[Myrmecia] bisecta</name>
    <dbReference type="NCBI Taxonomy" id="41462"/>
    <lineage>
        <taxon>Eukaryota</taxon>
        <taxon>Viridiplantae</taxon>
        <taxon>Chlorophyta</taxon>
        <taxon>core chlorophytes</taxon>
        <taxon>Trebouxiophyceae</taxon>
        <taxon>Trebouxiales</taxon>
        <taxon>Trebouxiaceae</taxon>
        <taxon>Myrmecia</taxon>
    </lineage>
</organism>
<dbReference type="AlphaFoldDB" id="A0AAW1QAM4"/>
<evidence type="ECO:0000313" key="1">
    <source>
        <dbReference type="EMBL" id="KAK9818218.1"/>
    </source>
</evidence>
<dbReference type="EMBL" id="JALJOR010000004">
    <property type="protein sequence ID" value="KAK9818218.1"/>
    <property type="molecule type" value="Genomic_DNA"/>
</dbReference>
<comment type="caution">
    <text evidence="1">The sequence shown here is derived from an EMBL/GenBank/DDBJ whole genome shotgun (WGS) entry which is preliminary data.</text>
</comment>
<accession>A0AAW1QAM4</accession>